<dbReference type="Gene3D" id="1.20.1280.50">
    <property type="match status" value="1"/>
</dbReference>
<name>A0A0C3C0R7_HEBCY</name>
<dbReference type="InterPro" id="IPR032675">
    <property type="entry name" value="LRR_dom_sf"/>
</dbReference>
<reference evidence="2 3" key="1">
    <citation type="submission" date="2014-04" db="EMBL/GenBank/DDBJ databases">
        <authorList>
            <consortium name="DOE Joint Genome Institute"/>
            <person name="Kuo A."/>
            <person name="Gay G."/>
            <person name="Dore J."/>
            <person name="Kohler A."/>
            <person name="Nagy L.G."/>
            <person name="Floudas D."/>
            <person name="Copeland A."/>
            <person name="Barry K.W."/>
            <person name="Cichocki N."/>
            <person name="Veneault-Fourrey C."/>
            <person name="LaButti K."/>
            <person name="Lindquist E.A."/>
            <person name="Lipzen A."/>
            <person name="Lundell T."/>
            <person name="Morin E."/>
            <person name="Murat C."/>
            <person name="Sun H."/>
            <person name="Tunlid A."/>
            <person name="Henrissat B."/>
            <person name="Grigoriev I.V."/>
            <person name="Hibbett D.S."/>
            <person name="Martin F."/>
            <person name="Nordberg H.P."/>
            <person name="Cantor M.N."/>
            <person name="Hua S.X."/>
        </authorList>
    </citation>
    <scope>NUCLEOTIDE SEQUENCE [LARGE SCALE GENOMIC DNA]</scope>
    <source>
        <strain evidence="3">h7</strain>
    </source>
</reference>
<dbReference type="HOGENOM" id="CLU_470938_0_0_1"/>
<feature type="region of interest" description="Disordered" evidence="1">
    <location>
        <begin position="549"/>
        <end position="568"/>
    </location>
</feature>
<keyword evidence="3" id="KW-1185">Reference proteome</keyword>
<evidence type="ECO:0000256" key="1">
    <source>
        <dbReference type="SAM" id="MobiDB-lite"/>
    </source>
</evidence>
<dbReference type="STRING" id="686832.A0A0C3C0R7"/>
<dbReference type="OrthoDB" id="2269034at2759"/>
<proteinExistence type="predicted"/>
<reference evidence="3" key="2">
    <citation type="submission" date="2015-01" db="EMBL/GenBank/DDBJ databases">
        <title>Evolutionary Origins and Diversification of the Mycorrhizal Mutualists.</title>
        <authorList>
            <consortium name="DOE Joint Genome Institute"/>
            <consortium name="Mycorrhizal Genomics Consortium"/>
            <person name="Kohler A."/>
            <person name="Kuo A."/>
            <person name="Nagy L.G."/>
            <person name="Floudas D."/>
            <person name="Copeland A."/>
            <person name="Barry K.W."/>
            <person name="Cichocki N."/>
            <person name="Veneault-Fourrey C."/>
            <person name="LaButti K."/>
            <person name="Lindquist E.A."/>
            <person name="Lipzen A."/>
            <person name="Lundell T."/>
            <person name="Morin E."/>
            <person name="Murat C."/>
            <person name="Riley R."/>
            <person name="Ohm R."/>
            <person name="Sun H."/>
            <person name="Tunlid A."/>
            <person name="Henrissat B."/>
            <person name="Grigoriev I.V."/>
            <person name="Hibbett D.S."/>
            <person name="Martin F."/>
        </authorList>
    </citation>
    <scope>NUCLEOTIDE SEQUENCE [LARGE SCALE GENOMIC DNA]</scope>
    <source>
        <strain evidence="3">h7</strain>
    </source>
</reference>
<dbReference type="EMBL" id="KN831794">
    <property type="protein sequence ID" value="KIM37874.1"/>
    <property type="molecule type" value="Genomic_DNA"/>
</dbReference>
<sequence>MESHLEADDDLSKSQALGNDIAQNCLIHGGTPPQVENPLCAKCTNHVSQLRAPLVSPLEHLLSDTVRHVPSHSEELEIRGVIRNAEERIAEIDSTSKRIRLLLDHLGEERRTIQQFADKHRVMVAPVLEIPPEILSHIFILTLPNRVEWHEIKRSSLKRSMTLARVNRHWRNVAVSTPQLWTTILIDEKSFPKLDVAHDAEEICMPKLFLQRSGMCPLSLSVHTKEYNEEILATVVPLAERWHRITLDTPMRMLVSLSPIYNRLPLLRTLEFKTTHWTIGTNPNHLTFFSNAPLLRYLILSCHYVGEFDVLPLHQLTRWDSPIGVAAIPKIFELAPNLEECFFQPSRLISSVPIPENPTAVAHKLTSLHISAEGVGGTNYQFQHLPHLPSLRRLFIYFDKRVGLSGASILPLFVKSGGQLEYLMWGLGAPLRTIVECLKHTPLVTTLQFHRITNDRLLGYLVAPNKEGQVLLPKLEVLRLSGKLPFKVPPLLEVIRSRWKSPTKNEASATSAPEHPRSLKSVLILPAGTEKFESQRKKQLVALSEEGFDKGVSEPYPIPSSGRRVFPS</sequence>
<dbReference type="Proteomes" id="UP000053424">
    <property type="component" value="Unassembled WGS sequence"/>
</dbReference>
<protein>
    <submittedName>
        <fullName evidence="2">Uncharacterized protein</fullName>
    </submittedName>
</protein>
<dbReference type="AlphaFoldDB" id="A0A0C3C0R7"/>
<organism evidence="2 3">
    <name type="scientific">Hebeloma cylindrosporum</name>
    <dbReference type="NCBI Taxonomy" id="76867"/>
    <lineage>
        <taxon>Eukaryota</taxon>
        <taxon>Fungi</taxon>
        <taxon>Dikarya</taxon>
        <taxon>Basidiomycota</taxon>
        <taxon>Agaricomycotina</taxon>
        <taxon>Agaricomycetes</taxon>
        <taxon>Agaricomycetidae</taxon>
        <taxon>Agaricales</taxon>
        <taxon>Agaricineae</taxon>
        <taxon>Hymenogastraceae</taxon>
        <taxon>Hebeloma</taxon>
    </lineage>
</organism>
<evidence type="ECO:0000313" key="2">
    <source>
        <dbReference type="EMBL" id="KIM37874.1"/>
    </source>
</evidence>
<dbReference type="SUPFAM" id="SSF52047">
    <property type="entry name" value="RNI-like"/>
    <property type="match status" value="1"/>
</dbReference>
<gene>
    <name evidence="2" type="ORF">M413DRAFT_13072</name>
</gene>
<accession>A0A0C3C0R7</accession>
<dbReference type="Gene3D" id="3.80.10.10">
    <property type="entry name" value="Ribonuclease Inhibitor"/>
    <property type="match status" value="1"/>
</dbReference>
<evidence type="ECO:0000313" key="3">
    <source>
        <dbReference type="Proteomes" id="UP000053424"/>
    </source>
</evidence>